<protein>
    <submittedName>
        <fullName evidence="1 3">Uncharacterized protein</fullName>
    </submittedName>
</protein>
<accession>A0A0N4W0F2</accession>
<name>A0A0N4W0F2_HAEPC</name>
<reference evidence="3" key="1">
    <citation type="submission" date="2017-02" db="UniProtKB">
        <authorList>
            <consortium name="WormBaseParasite"/>
        </authorList>
    </citation>
    <scope>IDENTIFICATION</scope>
</reference>
<dbReference type="AlphaFoldDB" id="A0A0N4W0F2"/>
<evidence type="ECO:0000313" key="3">
    <source>
        <dbReference type="WBParaSite" id="HPLM_0000303401-mRNA-1"/>
    </source>
</evidence>
<proteinExistence type="predicted"/>
<dbReference type="EMBL" id="UZAF01016093">
    <property type="protein sequence ID" value="VDO19972.1"/>
    <property type="molecule type" value="Genomic_DNA"/>
</dbReference>
<evidence type="ECO:0000313" key="2">
    <source>
        <dbReference type="Proteomes" id="UP000268014"/>
    </source>
</evidence>
<keyword evidence="2" id="KW-1185">Reference proteome</keyword>
<dbReference type="Proteomes" id="UP000268014">
    <property type="component" value="Unassembled WGS sequence"/>
</dbReference>
<organism evidence="3">
    <name type="scientific">Haemonchus placei</name>
    <name type="common">Barber's pole worm</name>
    <dbReference type="NCBI Taxonomy" id="6290"/>
    <lineage>
        <taxon>Eukaryota</taxon>
        <taxon>Metazoa</taxon>
        <taxon>Ecdysozoa</taxon>
        <taxon>Nematoda</taxon>
        <taxon>Chromadorea</taxon>
        <taxon>Rhabditida</taxon>
        <taxon>Rhabditina</taxon>
        <taxon>Rhabditomorpha</taxon>
        <taxon>Strongyloidea</taxon>
        <taxon>Trichostrongylidae</taxon>
        <taxon>Haemonchus</taxon>
    </lineage>
</organism>
<evidence type="ECO:0000313" key="1">
    <source>
        <dbReference type="EMBL" id="VDO19972.1"/>
    </source>
</evidence>
<sequence length="150" mass="16932">MFIYLITNQTYNPAGVSTFLSDFSQTKIQQYSASLGDFSDLNCTDKDGYFAWSFVKAWLRQILKSSSFYKDYAFECVRSGTTPAMWRSWVEMRTTTPPPTTTTATPLVILPGGALPVAPVIIPYQSDYEETEEHLEESVSSFESMSIMNL</sequence>
<gene>
    <name evidence="1" type="ORF">HPLM_LOCUS3026</name>
</gene>
<reference evidence="1 2" key="2">
    <citation type="submission" date="2018-11" db="EMBL/GenBank/DDBJ databases">
        <authorList>
            <consortium name="Pathogen Informatics"/>
        </authorList>
    </citation>
    <scope>NUCLEOTIDE SEQUENCE [LARGE SCALE GENOMIC DNA]</scope>
    <source>
        <strain evidence="1 2">MHpl1</strain>
    </source>
</reference>
<dbReference type="WBParaSite" id="HPLM_0000303401-mRNA-1">
    <property type="protein sequence ID" value="HPLM_0000303401-mRNA-1"/>
    <property type="gene ID" value="HPLM_0000303401"/>
</dbReference>